<reference evidence="5" key="1">
    <citation type="submission" date="2021-06" db="EMBL/GenBank/DDBJ databases">
        <title>Complete genome sequence of Nocardioides sp. G188.</title>
        <authorList>
            <person name="Im W.-T."/>
        </authorList>
    </citation>
    <scope>NUCLEOTIDE SEQUENCE</scope>
    <source>
        <strain evidence="5">G188</strain>
    </source>
</reference>
<dbReference type="Pfam" id="PF07521">
    <property type="entry name" value="RMMBL"/>
    <property type="match status" value="1"/>
</dbReference>
<proteinExistence type="inferred from homology"/>
<dbReference type="InterPro" id="IPR041636">
    <property type="entry name" value="RNase_J_C"/>
</dbReference>
<evidence type="ECO:0000313" key="6">
    <source>
        <dbReference type="Proteomes" id="UP000683575"/>
    </source>
</evidence>
<dbReference type="GO" id="GO:0006364">
    <property type="term" value="P:rRNA processing"/>
    <property type="evidence" value="ECO:0007669"/>
    <property type="project" value="UniProtKB-UniRule"/>
</dbReference>
<evidence type="ECO:0000256" key="1">
    <source>
        <dbReference type="ARBA" id="ARBA00022490"/>
    </source>
</evidence>
<dbReference type="Pfam" id="PF17770">
    <property type="entry name" value="RNase_J_C"/>
    <property type="match status" value="1"/>
</dbReference>
<gene>
    <name evidence="3" type="primary">rnj</name>
    <name evidence="5" type="ORF">KRR39_04970</name>
</gene>
<dbReference type="GO" id="GO:0004534">
    <property type="term" value="F:5'-3' RNA exonuclease activity"/>
    <property type="evidence" value="ECO:0007669"/>
    <property type="project" value="UniProtKB-UniRule"/>
</dbReference>
<accession>A0A975Y152</accession>
<dbReference type="AlphaFoldDB" id="A0A975Y152"/>
<keyword evidence="1 3" id="KW-0963">Cytoplasm</keyword>
<comment type="similarity">
    <text evidence="3">Belongs to the metallo-beta-lactamase superfamily. RNA-metabolizing metallo-beta-lactamase-like family. Bacterial RNase J subfamily.</text>
</comment>
<comment type="function">
    <text evidence="3">An RNase that has 5'-3' exonuclease and possibly endonuclease activity. Involved in maturation of rRNA and in some organisms also mRNA maturation and/or decay.</text>
</comment>
<dbReference type="EMBL" id="CP077062">
    <property type="protein sequence ID" value="QWZ09156.1"/>
    <property type="molecule type" value="Genomic_DNA"/>
</dbReference>
<keyword evidence="2 3" id="KW-0255">Endonuclease</keyword>
<dbReference type="InterPro" id="IPR030854">
    <property type="entry name" value="RNase_J_bac"/>
</dbReference>
<dbReference type="Pfam" id="PF22505">
    <property type="entry name" value="RNase_J_b_CASP"/>
    <property type="match status" value="1"/>
</dbReference>
<keyword evidence="3" id="KW-0540">Nuclease</keyword>
<comment type="subcellular location">
    <subcellularLocation>
        <location evidence="3">Cytoplasm</location>
    </subcellularLocation>
</comment>
<dbReference type="GO" id="GO:0008270">
    <property type="term" value="F:zinc ion binding"/>
    <property type="evidence" value="ECO:0007669"/>
    <property type="project" value="InterPro"/>
</dbReference>
<feature type="binding site" evidence="3">
    <location>
        <begin position="376"/>
        <end position="380"/>
    </location>
    <ligand>
        <name>substrate</name>
    </ligand>
</feature>
<dbReference type="SMART" id="SM00849">
    <property type="entry name" value="Lactamase_B"/>
    <property type="match status" value="1"/>
</dbReference>
<keyword evidence="6" id="KW-1185">Reference proteome</keyword>
<dbReference type="InterPro" id="IPR001279">
    <property type="entry name" value="Metallo-B-lactamas"/>
</dbReference>
<feature type="domain" description="Metallo-beta-lactamase" evidence="4">
    <location>
        <begin position="31"/>
        <end position="226"/>
    </location>
</feature>
<dbReference type="HAMAP" id="MF_01491">
    <property type="entry name" value="RNase_J_bact"/>
    <property type="match status" value="1"/>
</dbReference>
<dbReference type="Pfam" id="PF00753">
    <property type="entry name" value="Lactamase_B"/>
    <property type="match status" value="1"/>
</dbReference>
<protein>
    <recommendedName>
        <fullName evidence="3">Ribonuclease J</fullName>
        <shortName evidence="3">RNase J</shortName>
        <ecNumber evidence="3">3.1.-.-</ecNumber>
    </recommendedName>
</protein>
<dbReference type="CDD" id="cd07714">
    <property type="entry name" value="RNaseJ_MBL-fold"/>
    <property type="match status" value="1"/>
</dbReference>
<organism evidence="5 6">
    <name type="scientific">Nocardioides panacis</name>
    <dbReference type="NCBI Taxonomy" id="2849501"/>
    <lineage>
        <taxon>Bacteria</taxon>
        <taxon>Bacillati</taxon>
        <taxon>Actinomycetota</taxon>
        <taxon>Actinomycetes</taxon>
        <taxon>Propionibacteriales</taxon>
        <taxon>Nocardioidaceae</taxon>
        <taxon>Nocardioides</taxon>
    </lineage>
</organism>
<dbReference type="InterPro" id="IPR011108">
    <property type="entry name" value="RMMBL"/>
</dbReference>
<dbReference type="NCBIfam" id="TIGR00649">
    <property type="entry name" value="MG423"/>
    <property type="match status" value="1"/>
</dbReference>
<dbReference type="RefSeq" id="WP_216941002.1">
    <property type="nucleotide sequence ID" value="NZ_CP077062.1"/>
</dbReference>
<evidence type="ECO:0000259" key="4">
    <source>
        <dbReference type="SMART" id="SM00849"/>
    </source>
</evidence>
<name>A0A975Y152_9ACTN</name>
<dbReference type="KEGG" id="nps:KRR39_04970"/>
<dbReference type="PIRSF" id="PIRSF004803">
    <property type="entry name" value="RnjA"/>
    <property type="match status" value="1"/>
</dbReference>
<keyword evidence="3" id="KW-0269">Exonuclease</keyword>
<dbReference type="EC" id="3.1.-.-" evidence="3"/>
<evidence type="ECO:0000256" key="2">
    <source>
        <dbReference type="ARBA" id="ARBA00022759"/>
    </source>
</evidence>
<comment type="subunit">
    <text evidence="3">Homodimer, may be a subunit of the RNA degradosome.</text>
</comment>
<dbReference type="GO" id="GO:0003723">
    <property type="term" value="F:RNA binding"/>
    <property type="evidence" value="ECO:0007669"/>
    <property type="project" value="UniProtKB-UniRule"/>
</dbReference>
<keyword evidence="3" id="KW-0378">Hydrolase</keyword>
<evidence type="ECO:0000313" key="5">
    <source>
        <dbReference type="EMBL" id="QWZ09156.1"/>
    </source>
</evidence>
<dbReference type="PANTHER" id="PTHR43694:SF1">
    <property type="entry name" value="RIBONUCLEASE J"/>
    <property type="match status" value="1"/>
</dbReference>
<dbReference type="PANTHER" id="PTHR43694">
    <property type="entry name" value="RIBONUCLEASE J"/>
    <property type="match status" value="1"/>
</dbReference>
<keyword evidence="3" id="KW-0694">RNA-binding</keyword>
<sequence length="564" mass="61134">MSRPHPELSAPGPLPAGGLRVIPLGGLGDVGRNMTVFEYDGRLLLVDCGVLFPEDHHPGVDLILPDFDHIRDRLDAVEALVLTHGHEDHIGATPYLLRERGDIPLVGSKLTLALLTSKLREHRLKETVQHVVTEGDTIELGPFRLEFVAVNHSIPDALAVAIRTGAGTVLHTGDFKMDQLPLDGRITDLRAFARLGTEGVDLFMVDSTNAEVPGFTTSEVEIGPVLDRVFHQSRDQRIIVACFASHVHRVQQVMDAAVAHGRKVAYVGRSMVRNMGVARELGYLTVPPDTLVDAKELADHPPERTVLISTGSQGEPLSALSRIAQRNHNFVHIEEGDTVVLASSLIPGNENAVYRVVNGLSRWGANVVHKGNALVHVSGHASAGELLYCYNIVRPGNVMPIHGEVRHLRANAALARRTGVPAERVVLAEDGVVVDLVDGVASVVGKVDCGYVFVDGSSVGDITESSLKDRRILGEEGFISVIVVVDSVTGKVSGGPEIHARGFLEDERTFEEIKPAIVEALDAAAREGVDDPYQLQQTIRRVVGRWVSSKHRRRPMIIPVVVEA</sequence>
<dbReference type="InterPro" id="IPR055132">
    <property type="entry name" value="RNase_J_b_CASP"/>
</dbReference>
<dbReference type="GO" id="GO:0005737">
    <property type="term" value="C:cytoplasm"/>
    <property type="evidence" value="ECO:0007669"/>
    <property type="project" value="UniProtKB-SubCell"/>
</dbReference>
<keyword evidence="3" id="KW-0698">rRNA processing</keyword>
<evidence type="ECO:0000256" key="3">
    <source>
        <dbReference type="HAMAP-Rule" id="MF_01491"/>
    </source>
</evidence>
<dbReference type="GO" id="GO:0004521">
    <property type="term" value="F:RNA endonuclease activity"/>
    <property type="evidence" value="ECO:0007669"/>
    <property type="project" value="UniProtKB-UniRule"/>
</dbReference>
<dbReference type="InterPro" id="IPR004613">
    <property type="entry name" value="RNase_J"/>
</dbReference>
<dbReference type="Proteomes" id="UP000683575">
    <property type="component" value="Chromosome"/>
</dbReference>